<evidence type="ECO:0000256" key="1">
    <source>
        <dbReference type="SAM" id="MobiDB-lite"/>
    </source>
</evidence>
<comment type="caution">
    <text evidence="2">The sequence shown here is derived from an EMBL/GenBank/DDBJ whole genome shotgun (WGS) entry which is preliminary data.</text>
</comment>
<protein>
    <submittedName>
        <fullName evidence="2">Uncharacterized protein</fullName>
    </submittedName>
</protein>
<gene>
    <name evidence="2" type="ORF">JZ751_012359</name>
</gene>
<evidence type="ECO:0000313" key="3">
    <source>
        <dbReference type="Proteomes" id="UP000824540"/>
    </source>
</evidence>
<dbReference type="Proteomes" id="UP000824540">
    <property type="component" value="Unassembled WGS sequence"/>
</dbReference>
<sequence>MCPFSVEGEMQAKHIYKIPLSNLVGRSIERPLKSPLINKVVTTPTPSMVAPSTLIPVTHSLSLSRMEIKEIASRTRKELLGLTEEPSSKSESSVKQRKVCKKVVEEDLKQRAASSDRMGSESADTDSEAQRHCSSSSEAEPERVGQREESPPFSGSFEEDILDLNNVGRWMSLLIDIEICNVQFPKLSEKPGLHLLQERAPHLNAALVQNGHLKLNECSRRGKTPRREEASRRHLGPVTACALLWLSCNIVVPRAVGGAAVGSRASVTACRHLPPAPMLPQGVAITTTCRTEPGWSAIRSRLALRALDPTLMTDSAVPPADDRLRQANKCAPFNRCQALTGERTRQGSRVTEFTAPPPPISPLSLINGTVQCVLITVSPAIDLSPPSGGAHCSPIDSSTLLLLLPIHTHVFGAIRDRITKTTATQHMLSSALYRALSMENDMEMKIQCTVQVRRTCSSDPMSTVWTGQHSQWGFTEMQPSNPSQLFLMIRACRMLSDRTPQCPLTLQLSRWIDCDARSHGSALVFNQLSSSGLSLQFQEREREREREREFREREREKWYKVVQ</sequence>
<name>A0A8T2PSA1_9TELE</name>
<organism evidence="2 3">
    <name type="scientific">Albula glossodonta</name>
    <name type="common">roundjaw bonefish</name>
    <dbReference type="NCBI Taxonomy" id="121402"/>
    <lineage>
        <taxon>Eukaryota</taxon>
        <taxon>Metazoa</taxon>
        <taxon>Chordata</taxon>
        <taxon>Craniata</taxon>
        <taxon>Vertebrata</taxon>
        <taxon>Euteleostomi</taxon>
        <taxon>Actinopterygii</taxon>
        <taxon>Neopterygii</taxon>
        <taxon>Teleostei</taxon>
        <taxon>Albuliformes</taxon>
        <taxon>Albulidae</taxon>
        <taxon>Albula</taxon>
    </lineage>
</organism>
<dbReference type="AlphaFoldDB" id="A0A8T2PSA1"/>
<reference evidence="2" key="1">
    <citation type="thesis" date="2021" institute="BYU ScholarsArchive" country="Provo, UT, USA">
        <title>Applications of and Algorithms for Genome Assembly and Genomic Analyses with an Emphasis on Marine Teleosts.</title>
        <authorList>
            <person name="Pickett B.D."/>
        </authorList>
    </citation>
    <scope>NUCLEOTIDE SEQUENCE</scope>
    <source>
        <strain evidence="2">HI-2016</strain>
    </source>
</reference>
<dbReference type="OrthoDB" id="2499658at2759"/>
<proteinExistence type="predicted"/>
<feature type="compositionally biased region" description="Basic and acidic residues" evidence="1">
    <location>
        <begin position="140"/>
        <end position="150"/>
    </location>
</feature>
<dbReference type="EMBL" id="JAFBMS010000003">
    <property type="protein sequence ID" value="KAG9354235.1"/>
    <property type="molecule type" value="Genomic_DNA"/>
</dbReference>
<accession>A0A8T2PSA1</accession>
<keyword evidence="3" id="KW-1185">Reference proteome</keyword>
<feature type="region of interest" description="Disordered" evidence="1">
    <location>
        <begin position="110"/>
        <end position="157"/>
    </location>
</feature>
<evidence type="ECO:0000313" key="2">
    <source>
        <dbReference type="EMBL" id="KAG9354235.1"/>
    </source>
</evidence>